<comment type="caution">
    <text evidence="1">The sequence shown here is derived from an EMBL/GenBank/DDBJ whole genome shotgun (WGS) entry which is preliminary data.</text>
</comment>
<dbReference type="RefSeq" id="WP_183384798.1">
    <property type="nucleotide sequence ID" value="NZ_JACHXR010000011.1"/>
</dbReference>
<dbReference type="AlphaFoldDB" id="A0A7W5EVZ6"/>
<dbReference type="InterPro" id="IPR018641">
    <property type="entry name" value="Trfase_1_rSAM/seldom-assoc"/>
</dbReference>
<keyword evidence="2" id="KW-1185">Reference proteome</keyword>
<dbReference type="SUPFAM" id="SSF53448">
    <property type="entry name" value="Nucleotide-diphospho-sugar transferases"/>
    <property type="match status" value="1"/>
</dbReference>
<dbReference type="PANTHER" id="PTHR36529:SF1">
    <property type="entry name" value="GLYCOSYLTRANSFERASE"/>
    <property type="match status" value="1"/>
</dbReference>
<dbReference type="NCBIfam" id="TIGR04282">
    <property type="entry name" value="glyco_like_cofC"/>
    <property type="match status" value="1"/>
</dbReference>
<reference evidence="1 2" key="1">
    <citation type="submission" date="2020-08" db="EMBL/GenBank/DDBJ databases">
        <title>Genomic Encyclopedia of Type Strains, Phase III (KMG-III): the genomes of soil and plant-associated and newly described type strains.</title>
        <authorList>
            <person name="Whitman W."/>
        </authorList>
    </citation>
    <scope>NUCLEOTIDE SEQUENCE [LARGE SCALE GENOMIC DNA]</scope>
    <source>
        <strain evidence="1 2">CECT 7744</strain>
    </source>
</reference>
<gene>
    <name evidence="1" type="ORF">FHR97_003224</name>
</gene>
<dbReference type="InterPro" id="IPR029044">
    <property type="entry name" value="Nucleotide-diphossugar_trans"/>
</dbReference>
<organism evidence="1 2">
    <name type="scientific">Halomonas stenophila</name>
    <dbReference type="NCBI Taxonomy" id="795312"/>
    <lineage>
        <taxon>Bacteria</taxon>
        <taxon>Pseudomonadati</taxon>
        <taxon>Pseudomonadota</taxon>
        <taxon>Gammaproteobacteria</taxon>
        <taxon>Oceanospirillales</taxon>
        <taxon>Halomonadaceae</taxon>
        <taxon>Halomonas</taxon>
    </lineage>
</organism>
<accession>A0A7W5EVZ6</accession>
<protein>
    <recommendedName>
        <fullName evidence="3">Glycosyltransferase</fullName>
    </recommendedName>
</protein>
<evidence type="ECO:0008006" key="3">
    <source>
        <dbReference type="Google" id="ProtNLM"/>
    </source>
</evidence>
<evidence type="ECO:0000313" key="1">
    <source>
        <dbReference type="EMBL" id="MBB3232356.1"/>
    </source>
</evidence>
<name>A0A7W5EVZ6_9GAMM</name>
<evidence type="ECO:0000313" key="2">
    <source>
        <dbReference type="Proteomes" id="UP000518892"/>
    </source>
</evidence>
<dbReference type="PANTHER" id="PTHR36529">
    <property type="entry name" value="SLL1095 PROTEIN"/>
    <property type="match status" value="1"/>
</dbReference>
<dbReference type="Pfam" id="PF09837">
    <property type="entry name" value="DUF2064"/>
    <property type="match status" value="1"/>
</dbReference>
<dbReference type="Gene3D" id="3.90.550.10">
    <property type="entry name" value="Spore Coat Polysaccharide Biosynthesis Protein SpsA, Chain A"/>
    <property type="match status" value="1"/>
</dbReference>
<dbReference type="EMBL" id="JACHXR010000011">
    <property type="protein sequence ID" value="MBB3232356.1"/>
    <property type="molecule type" value="Genomic_DNA"/>
</dbReference>
<dbReference type="Proteomes" id="UP000518892">
    <property type="component" value="Unassembled WGS sequence"/>
</dbReference>
<sequence length="209" mass="22275">MSAEPRERGPRLAILAKAPLPGRVKTRLIPALGEAGATALHVRLLRHTLAMALATTRPERITLWTALDPAHPLFLALAETHGIRLAAQPEGDLGVRMHHALAAMHGPGLLVGSDCPVLTPALLGQCQAALQTAEAVFLPAEDGGFALVGVRESHPGLFHGIDWGTARVMAQTRQRARALGWRLACPAEVWDVDHPEDLGRLAALDAFTP</sequence>
<proteinExistence type="predicted"/>